<keyword evidence="5" id="KW-1185">Reference proteome</keyword>
<protein>
    <submittedName>
        <fullName evidence="4">Polysaccharide deacetylase family protein</fullName>
    </submittedName>
</protein>
<dbReference type="PANTHER" id="PTHR34216">
    <property type="match status" value="1"/>
</dbReference>
<sequence length="269" mass="29662">MKKLLTAGLLFLINHALIAQVPAGWHGKKCAVALTYDDALQVHLDKVIPVLDSLGLKGTFYLSGNFPGVRARLNDWKKAAAHGHELGNHTLFHPCTSQKPGRSWVNPTYDLSKYTVPRIVDEIRMTNTLLAAIDGKTQRTFAYPCGDTKIGDVDYFAQVKNDFVAARGVTTEMRRASEINLADVGAYGMNGESGEEMIALVKKAMETNSVLVFLFHGVGGEHNLNVALPEHNKLVRFLKQHEKEVWIAPFIDVAQSVNQTNAKPNKSGR</sequence>
<dbReference type="Proteomes" id="UP000502756">
    <property type="component" value="Chromosome"/>
</dbReference>
<name>A0A6M5YE09_9BACT</name>
<feature type="signal peptide" evidence="2">
    <location>
        <begin position="1"/>
        <end position="19"/>
    </location>
</feature>
<accession>A0A6M5YE09</accession>
<dbReference type="SUPFAM" id="SSF88713">
    <property type="entry name" value="Glycoside hydrolase/deacetylase"/>
    <property type="match status" value="1"/>
</dbReference>
<dbReference type="RefSeq" id="WP_171741405.1">
    <property type="nucleotide sequence ID" value="NZ_CP053435.1"/>
</dbReference>
<dbReference type="PROSITE" id="PS51677">
    <property type="entry name" value="NODB"/>
    <property type="match status" value="1"/>
</dbReference>
<proteinExistence type="predicted"/>
<evidence type="ECO:0000259" key="3">
    <source>
        <dbReference type="PROSITE" id="PS51677"/>
    </source>
</evidence>
<dbReference type="GO" id="GO:0005975">
    <property type="term" value="P:carbohydrate metabolic process"/>
    <property type="evidence" value="ECO:0007669"/>
    <property type="project" value="InterPro"/>
</dbReference>
<keyword evidence="1 2" id="KW-0732">Signal</keyword>
<evidence type="ECO:0000256" key="1">
    <source>
        <dbReference type="ARBA" id="ARBA00022729"/>
    </source>
</evidence>
<feature type="domain" description="NodB homology" evidence="3">
    <location>
        <begin position="30"/>
        <end position="269"/>
    </location>
</feature>
<dbReference type="Gene3D" id="3.20.20.370">
    <property type="entry name" value="Glycoside hydrolase/deacetylase"/>
    <property type="match status" value="1"/>
</dbReference>
<feature type="chain" id="PRO_5026991224" evidence="2">
    <location>
        <begin position="20"/>
        <end position="269"/>
    </location>
</feature>
<reference evidence="4 5" key="1">
    <citation type="submission" date="2020-05" db="EMBL/GenBank/DDBJ databases">
        <title>Genome sequencing of Spirosoma sp. TS118.</title>
        <authorList>
            <person name="Lee J.-H."/>
            <person name="Jeong S."/>
            <person name="Zhao L."/>
            <person name="Jung J.-H."/>
            <person name="Kim M.-K."/>
            <person name="Lim S."/>
        </authorList>
    </citation>
    <scope>NUCLEOTIDE SEQUENCE [LARGE SCALE GENOMIC DNA]</scope>
    <source>
        <strain evidence="4 5">TS118</strain>
    </source>
</reference>
<dbReference type="PANTHER" id="PTHR34216:SF11">
    <property type="entry name" value="CHITOOLIGOSACCHARIDE DEACETYLASE"/>
    <property type="match status" value="1"/>
</dbReference>
<dbReference type="CDD" id="cd10967">
    <property type="entry name" value="CE4_GLA_like_6s"/>
    <property type="match status" value="1"/>
</dbReference>
<gene>
    <name evidence="4" type="ORF">HNV11_20315</name>
</gene>
<dbReference type="InterPro" id="IPR011330">
    <property type="entry name" value="Glyco_hydro/deAcase_b/a-brl"/>
</dbReference>
<dbReference type="AlphaFoldDB" id="A0A6M5YE09"/>
<dbReference type="InterPro" id="IPR002509">
    <property type="entry name" value="NODB_dom"/>
</dbReference>
<dbReference type="KEGG" id="stae:HNV11_20315"/>
<evidence type="ECO:0000256" key="2">
    <source>
        <dbReference type="SAM" id="SignalP"/>
    </source>
</evidence>
<dbReference type="GO" id="GO:0016810">
    <property type="term" value="F:hydrolase activity, acting on carbon-nitrogen (but not peptide) bonds"/>
    <property type="evidence" value="ECO:0007669"/>
    <property type="project" value="InterPro"/>
</dbReference>
<evidence type="ECO:0000313" key="5">
    <source>
        <dbReference type="Proteomes" id="UP000502756"/>
    </source>
</evidence>
<dbReference type="Pfam" id="PF01522">
    <property type="entry name" value="Polysacc_deac_1"/>
    <property type="match status" value="1"/>
</dbReference>
<evidence type="ECO:0000313" key="4">
    <source>
        <dbReference type="EMBL" id="QJW91556.1"/>
    </source>
</evidence>
<organism evidence="4 5">
    <name type="scientific">Spirosoma taeanense</name>
    <dbReference type="NCBI Taxonomy" id="2735870"/>
    <lineage>
        <taxon>Bacteria</taxon>
        <taxon>Pseudomonadati</taxon>
        <taxon>Bacteroidota</taxon>
        <taxon>Cytophagia</taxon>
        <taxon>Cytophagales</taxon>
        <taxon>Cytophagaceae</taxon>
        <taxon>Spirosoma</taxon>
    </lineage>
</organism>
<dbReference type="InterPro" id="IPR051398">
    <property type="entry name" value="Polysacch_Deacetylase"/>
</dbReference>
<dbReference type="EMBL" id="CP053435">
    <property type="protein sequence ID" value="QJW91556.1"/>
    <property type="molecule type" value="Genomic_DNA"/>
</dbReference>